<dbReference type="RefSeq" id="WP_221429807.1">
    <property type="nucleotide sequence ID" value="NZ_CP081294.1"/>
</dbReference>
<feature type="domain" description="AB hydrolase-1" evidence="3">
    <location>
        <begin position="75"/>
        <end position="189"/>
    </location>
</feature>
<protein>
    <submittedName>
        <fullName evidence="4">Alpha/beta fold hydrolase</fullName>
    </submittedName>
</protein>
<evidence type="ECO:0000259" key="2">
    <source>
        <dbReference type="Pfam" id="PF12146"/>
    </source>
</evidence>
<evidence type="ECO:0000313" key="5">
    <source>
        <dbReference type="Proteomes" id="UP000824321"/>
    </source>
</evidence>
<dbReference type="GO" id="GO:0016787">
    <property type="term" value="F:hydrolase activity"/>
    <property type="evidence" value="ECO:0007669"/>
    <property type="project" value="UniProtKB-KW"/>
</dbReference>
<organism evidence="4 5">
    <name type="scientific">Qipengyuania gelatinilytica</name>
    <dbReference type="NCBI Taxonomy" id="2867231"/>
    <lineage>
        <taxon>Bacteria</taxon>
        <taxon>Pseudomonadati</taxon>
        <taxon>Pseudomonadota</taxon>
        <taxon>Alphaproteobacteria</taxon>
        <taxon>Sphingomonadales</taxon>
        <taxon>Erythrobacteraceae</taxon>
        <taxon>Qipengyuania</taxon>
    </lineage>
</organism>
<name>A0ABX8ZYE0_9SPHN</name>
<dbReference type="InterPro" id="IPR000073">
    <property type="entry name" value="AB_hydrolase_1"/>
</dbReference>
<feature type="domain" description="Serine aminopeptidase S33" evidence="2">
    <location>
        <begin position="202"/>
        <end position="249"/>
    </location>
</feature>
<dbReference type="Pfam" id="PF12697">
    <property type="entry name" value="Abhydrolase_6"/>
    <property type="match status" value="1"/>
</dbReference>
<dbReference type="PANTHER" id="PTHR12277">
    <property type="entry name" value="ALPHA/BETA HYDROLASE DOMAIN-CONTAINING PROTEIN"/>
    <property type="match status" value="1"/>
</dbReference>
<sequence>MSRPIRIMMWIVGLAFTLYLVLLAILWSQQERLIYPAPQTVGPTTGGFEEISYPTDDGLAISAGYREAEADKPTIVYFHGNGADWVSSVVATDRLVPAGYGVLAAEYRGYRGNPGTLSEEGLYLDGRAAIAFLARRGISADDIVIIGNSIGSGVATHLAAETGPRALVLISPFASMRQLVAEKIRWFPTSMFLRHRYENIEKIGAVEAPVLLLHGDADRVIPHAHTRQLAQVRRDAKLVIYPGKGHDLAWHDEAEEAVLSFLHTIPSESVTE</sequence>
<feature type="transmembrane region" description="Helical" evidence="1">
    <location>
        <begin position="7"/>
        <end position="27"/>
    </location>
</feature>
<gene>
    <name evidence="4" type="ORF">K3136_07925</name>
</gene>
<dbReference type="Proteomes" id="UP000824321">
    <property type="component" value="Chromosome"/>
</dbReference>
<evidence type="ECO:0000256" key="1">
    <source>
        <dbReference type="SAM" id="Phobius"/>
    </source>
</evidence>
<dbReference type="Gene3D" id="3.40.50.1820">
    <property type="entry name" value="alpha/beta hydrolase"/>
    <property type="match status" value="1"/>
</dbReference>
<keyword evidence="1" id="KW-1133">Transmembrane helix</keyword>
<proteinExistence type="predicted"/>
<keyword evidence="5" id="KW-1185">Reference proteome</keyword>
<dbReference type="InterPro" id="IPR022742">
    <property type="entry name" value="Hydrolase_4"/>
</dbReference>
<dbReference type="EMBL" id="CP081294">
    <property type="protein sequence ID" value="QZD94041.1"/>
    <property type="molecule type" value="Genomic_DNA"/>
</dbReference>
<keyword evidence="1" id="KW-0472">Membrane</keyword>
<dbReference type="PANTHER" id="PTHR12277:SF81">
    <property type="entry name" value="PROTEIN ABHD13"/>
    <property type="match status" value="1"/>
</dbReference>
<keyword evidence="4" id="KW-0378">Hydrolase</keyword>
<dbReference type="InterPro" id="IPR029058">
    <property type="entry name" value="AB_hydrolase_fold"/>
</dbReference>
<evidence type="ECO:0000313" key="4">
    <source>
        <dbReference type="EMBL" id="QZD94041.1"/>
    </source>
</evidence>
<keyword evidence="1" id="KW-0812">Transmembrane</keyword>
<reference evidence="4 5" key="1">
    <citation type="submission" date="2021-08" db="EMBL/GenBank/DDBJ databases">
        <title>Comparative Genomics Analysis of the Genus Qipengyuania Reveals Extensive Genetic Diversity and Metabolic Versatility, Including the Description of Fifteen Novel Species.</title>
        <authorList>
            <person name="Liu Y."/>
        </authorList>
    </citation>
    <scope>NUCLEOTIDE SEQUENCE [LARGE SCALE GENOMIC DNA]</scope>
    <source>
        <strain evidence="4 5">1NDH1</strain>
    </source>
</reference>
<dbReference type="SUPFAM" id="SSF53474">
    <property type="entry name" value="alpha/beta-Hydrolases"/>
    <property type="match status" value="1"/>
</dbReference>
<accession>A0ABX8ZYE0</accession>
<evidence type="ECO:0000259" key="3">
    <source>
        <dbReference type="Pfam" id="PF12697"/>
    </source>
</evidence>
<dbReference type="Pfam" id="PF12146">
    <property type="entry name" value="Hydrolase_4"/>
    <property type="match status" value="1"/>
</dbReference>